<dbReference type="GO" id="GO:0009360">
    <property type="term" value="C:DNA polymerase III complex"/>
    <property type="evidence" value="ECO:0007669"/>
    <property type="project" value="TreeGrafter"/>
</dbReference>
<dbReference type="PANTHER" id="PTHR11669">
    <property type="entry name" value="REPLICATION FACTOR C / DNA POLYMERASE III GAMMA-TAU SUBUNIT"/>
    <property type="match status" value="1"/>
</dbReference>
<dbReference type="EC" id="2.7.7.7" evidence="1"/>
<dbReference type="GO" id="GO:0003887">
    <property type="term" value="F:DNA-directed DNA polymerase activity"/>
    <property type="evidence" value="ECO:0007669"/>
    <property type="project" value="UniProtKB-KW"/>
</dbReference>
<reference evidence="4 5" key="1">
    <citation type="submission" date="2015-12" db="EMBL/GenBank/DDBJ databases">
        <title>Complete genome of Lacimicrobium alkaliphilum KCTC 32984.</title>
        <authorList>
            <person name="Kim S.-G."/>
            <person name="Lee Y.-J."/>
        </authorList>
    </citation>
    <scope>NUCLEOTIDE SEQUENCE [LARGE SCALE GENOMIC DNA]</scope>
    <source>
        <strain evidence="4 5">YelD216</strain>
    </source>
</reference>
<gene>
    <name evidence="4" type="ORF">AT746_08990</name>
</gene>
<accession>A0A0U3B4A4</accession>
<dbReference type="InterPro" id="IPR027417">
    <property type="entry name" value="P-loop_NTPase"/>
</dbReference>
<proteinExistence type="predicted"/>
<keyword evidence="5" id="KW-1185">Reference proteome</keyword>
<keyword evidence="2" id="KW-0548">Nucleotidyltransferase</keyword>
<dbReference type="Pfam" id="PF13177">
    <property type="entry name" value="DNA_pol3_delta2"/>
    <property type="match status" value="1"/>
</dbReference>
<protein>
    <recommendedName>
        <fullName evidence="1">DNA-directed DNA polymerase</fullName>
        <ecNumber evidence="1">2.7.7.7</ecNumber>
    </recommendedName>
</protein>
<dbReference type="KEGG" id="lal:AT746_08990"/>
<evidence type="ECO:0000256" key="2">
    <source>
        <dbReference type="ARBA" id="ARBA00022932"/>
    </source>
</evidence>
<dbReference type="AlphaFoldDB" id="A0A0U3B4A4"/>
<name>A0A0U3B4A4_9ALTE</name>
<evidence type="ECO:0000313" key="4">
    <source>
        <dbReference type="EMBL" id="ALS98377.1"/>
    </source>
</evidence>
<dbReference type="STRING" id="1526571.AT746_08990"/>
<comment type="catalytic activity">
    <reaction evidence="3">
        <text>DNA(n) + a 2'-deoxyribonucleoside 5'-triphosphate = DNA(n+1) + diphosphate</text>
        <dbReference type="Rhea" id="RHEA:22508"/>
        <dbReference type="Rhea" id="RHEA-COMP:17339"/>
        <dbReference type="Rhea" id="RHEA-COMP:17340"/>
        <dbReference type="ChEBI" id="CHEBI:33019"/>
        <dbReference type="ChEBI" id="CHEBI:61560"/>
        <dbReference type="ChEBI" id="CHEBI:173112"/>
        <dbReference type="EC" id="2.7.7.7"/>
    </reaction>
</comment>
<evidence type="ECO:0000313" key="5">
    <source>
        <dbReference type="Proteomes" id="UP000068447"/>
    </source>
</evidence>
<dbReference type="Proteomes" id="UP000068447">
    <property type="component" value="Chromosome"/>
</dbReference>
<dbReference type="InterPro" id="IPR050238">
    <property type="entry name" value="DNA_Rep/Repair_Clamp_Loader"/>
</dbReference>
<dbReference type="EMBL" id="CP013650">
    <property type="protein sequence ID" value="ALS98377.1"/>
    <property type="molecule type" value="Genomic_DNA"/>
</dbReference>
<dbReference type="GO" id="GO:0006261">
    <property type="term" value="P:DNA-templated DNA replication"/>
    <property type="evidence" value="ECO:0007669"/>
    <property type="project" value="TreeGrafter"/>
</dbReference>
<evidence type="ECO:0000256" key="3">
    <source>
        <dbReference type="ARBA" id="ARBA00049244"/>
    </source>
</evidence>
<dbReference type="Gene3D" id="3.40.50.300">
    <property type="entry name" value="P-loop containing nucleotide triphosphate hydrolases"/>
    <property type="match status" value="1"/>
</dbReference>
<evidence type="ECO:0000256" key="1">
    <source>
        <dbReference type="ARBA" id="ARBA00012417"/>
    </source>
</evidence>
<keyword evidence="2" id="KW-0808">Transferase</keyword>
<organism evidence="4 5">
    <name type="scientific">Lacimicrobium alkaliphilum</name>
    <dbReference type="NCBI Taxonomy" id="1526571"/>
    <lineage>
        <taxon>Bacteria</taxon>
        <taxon>Pseudomonadati</taxon>
        <taxon>Pseudomonadota</taxon>
        <taxon>Gammaproteobacteria</taxon>
        <taxon>Alteromonadales</taxon>
        <taxon>Alteromonadaceae</taxon>
        <taxon>Lacimicrobium</taxon>
    </lineage>
</organism>
<dbReference type="RefSeq" id="WP_062479424.1">
    <property type="nucleotide sequence ID" value="NZ_CP013650.1"/>
</dbReference>
<dbReference type="SUPFAM" id="SSF52540">
    <property type="entry name" value="P-loop containing nucleoside triphosphate hydrolases"/>
    <property type="match status" value="1"/>
</dbReference>
<sequence length="163" mass="17859">MIYPWFESLFQQLGERIRAGQLHHGLLLLGPQGLGKQELAQELAGYLLCQQAQAQRCGQCQSCKLFNAASHPDFYQIQSDKQIGVDDIRQAGTKLSGMAQLSGAKVLIIHQAHTMTESASNALLKTLEEPGQGTYLLLTSNKPERLLATILSRCEKNPPAKTG</sequence>
<dbReference type="PANTHER" id="PTHR11669:SF8">
    <property type="entry name" value="DNA POLYMERASE III SUBUNIT DELTA"/>
    <property type="match status" value="1"/>
</dbReference>
<keyword evidence="2" id="KW-0239">DNA-directed DNA polymerase</keyword>